<feature type="signal peptide" evidence="7">
    <location>
        <begin position="1"/>
        <end position="22"/>
    </location>
</feature>
<accession>A0A9X0A2K9</accession>
<feature type="chain" id="PRO_5040745557" description="EGF-like domain-containing protein" evidence="7">
    <location>
        <begin position="23"/>
        <end position="318"/>
    </location>
</feature>
<dbReference type="Gene3D" id="2.10.25.10">
    <property type="entry name" value="Laminin"/>
    <property type="match status" value="1"/>
</dbReference>
<dbReference type="SMART" id="SM00181">
    <property type="entry name" value="EGF"/>
    <property type="match status" value="1"/>
</dbReference>
<protein>
    <recommendedName>
        <fullName evidence="8">EGF-like domain-containing protein</fullName>
    </recommendedName>
</protein>
<dbReference type="Pfam" id="PF00008">
    <property type="entry name" value="EGF"/>
    <property type="match status" value="1"/>
</dbReference>
<keyword evidence="5" id="KW-0325">Glycoprotein</keyword>
<name>A0A9X0A2K9_9CNID</name>
<dbReference type="SMART" id="SM00179">
    <property type="entry name" value="EGF_CA"/>
    <property type="match status" value="1"/>
</dbReference>
<evidence type="ECO:0000256" key="2">
    <source>
        <dbReference type="ARBA" id="ARBA00022729"/>
    </source>
</evidence>
<keyword evidence="4 6" id="KW-1015">Disulfide bond</keyword>
<sequence length="318" mass="35513">MFCSSTFVFTAAVSLLFQTVGAFQRSTLYRDRKISYANFDKPDFEQRLSAAKVTSFLVKDSAFDCPFKCVGEPRCFSFNIAVYPDSKGLYLCELLATDKYRAKNNLEVNATFHHHSPLSPCKSNPCQNDGNCIPDFELNSYHCECKAGYAGTHCEACKFDFEDEISGWVRTGTAFNNQPTYGDNPTARGCEVPANQQGDWWIGSYENRSSKEKPAGQIQYDAPQGTLTSPIFNIKGKNILFLIGGGCDMSTTRAELIVGNQIVRKATGKCSEMMVRETWDVQEFIGQRAHVKVVDVSSDDWGHINFDDLKGDISCEQD</sequence>
<evidence type="ECO:0000256" key="7">
    <source>
        <dbReference type="SAM" id="SignalP"/>
    </source>
</evidence>
<evidence type="ECO:0000256" key="3">
    <source>
        <dbReference type="ARBA" id="ARBA00022737"/>
    </source>
</evidence>
<feature type="domain" description="EGF-like" evidence="8">
    <location>
        <begin position="117"/>
        <end position="155"/>
    </location>
</feature>
<gene>
    <name evidence="9" type="ORF">OS493_013661</name>
</gene>
<dbReference type="OrthoDB" id="5969008at2759"/>
<keyword evidence="10" id="KW-1185">Reference proteome</keyword>
<keyword evidence="1 6" id="KW-0245">EGF-like domain</keyword>
<organism evidence="9 10">
    <name type="scientific">Desmophyllum pertusum</name>
    <dbReference type="NCBI Taxonomy" id="174260"/>
    <lineage>
        <taxon>Eukaryota</taxon>
        <taxon>Metazoa</taxon>
        <taxon>Cnidaria</taxon>
        <taxon>Anthozoa</taxon>
        <taxon>Hexacorallia</taxon>
        <taxon>Scleractinia</taxon>
        <taxon>Caryophylliina</taxon>
        <taxon>Caryophylliidae</taxon>
        <taxon>Desmophyllum</taxon>
    </lineage>
</organism>
<dbReference type="GO" id="GO:0005509">
    <property type="term" value="F:calcium ion binding"/>
    <property type="evidence" value="ECO:0007669"/>
    <property type="project" value="InterPro"/>
</dbReference>
<dbReference type="AlphaFoldDB" id="A0A9X0A2K9"/>
<dbReference type="InterPro" id="IPR001881">
    <property type="entry name" value="EGF-like_Ca-bd_dom"/>
</dbReference>
<evidence type="ECO:0000256" key="4">
    <source>
        <dbReference type="ARBA" id="ARBA00023157"/>
    </source>
</evidence>
<reference evidence="9" key="1">
    <citation type="submission" date="2023-01" db="EMBL/GenBank/DDBJ databases">
        <title>Genome assembly of the deep-sea coral Lophelia pertusa.</title>
        <authorList>
            <person name="Herrera S."/>
            <person name="Cordes E."/>
        </authorList>
    </citation>
    <scope>NUCLEOTIDE SEQUENCE</scope>
    <source>
        <strain evidence="9">USNM1676648</strain>
        <tissue evidence="9">Polyp</tissue>
    </source>
</reference>
<dbReference type="EMBL" id="MU825402">
    <property type="protein sequence ID" value="KAJ7392281.1"/>
    <property type="molecule type" value="Genomic_DNA"/>
</dbReference>
<evidence type="ECO:0000256" key="1">
    <source>
        <dbReference type="ARBA" id="ARBA00022536"/>
    </source>
</evidence>
<dbReference type="CDD" id="cd00054">
    <property type="entry name" value="EGF_CA"/>
    <property type="match status" value="1"/>
</dbReference>
<dbReference type="SUPFAM" id="SSF57196">
    <property type="entry name" value="EGF/Laminin"/>
    <property type="match status" value="1"/>
</dbReference>
<proteinExistence type="predicted"/>
<dbReference type="Proteomes" id="UP001163046">
    <property type="component" value="Unassembled WGS sequence"/>
</dbReference>
<dbReference type="PROSITE" id="PS50026">
    <property type="entry name" value="EGF_3"/>
    <property type="match status" value="1"/>
</dbReference>
<evidence type="ECO:0000256" key="5">
    <source>
        <dbReference type="ARBA" id="ARBA00023180"/>
    </source>
</evidence>
<evidence type="ECO:0000256" key="6">
    <source>
        <dbReference type="PROSITE-ProRule" id="PRU00076"/>
    </source>
</evidence>
<dbReference type="PROSITE" id="PS00022">
    <property type="entry name" value="EGF_1"/>
    <property type="match status" value="1"/>
</dbReference>
<feature type="disulfide bond" evidence="6">
    <location>
        <begin position="145"/>
        <end position="154"/>
    </location>
</feature>
<dbReference type="InterPro" id="IPR000742">
    <property type="entry name" value="EGF"/>
</dbReference>
<evidence type="ECO:0000313" key="10">
    <source>
        <dbReference type="Proteomes" id="UP001163046"/>
    </source>
</evidence>
<dbReference type="FunFam" id="2.10.25.10:FF:000434">
    <property type="entry name" value="Predicted protein"/>
    <property type="match status" value="1"/>
</dbReference>
<comment type="caution">
    <text evidence="6">Lacks conserved residue(s) required for the propagation of feature annotation.</text>
</comment>
<evidence type="ECO:0000313" key="9">
    <source>
        <dbReference type="EMBL" id="KAJ7392281.1"/>
    </source>
</evidence>
<feature type="disulfide bond" evidence="6">
    <location>
        <begin position="126"/>
        <end position="143"/>
    </location>
</feature>
<evidence type="ECO:0000259" key="8">
    <source>
        <dbReference type="PROSITE" id="PS50026"/>
    </source>
</evidence>
<keyword evidence="3" id="KW-0677">Repeat</keyword>
<comment type="caution">
    <text evidence="9">The sequence shown here is derived from an EMBL/GenBank/DDBJ whole genome shotgun (WGS) entry which is preliminary data.</text>
</comment>
<keyword evidence="2 7" id="KW-0732">Signal</keyword>